<dbReference type="PATRIC" id="fig|451644.5.peg.3188"/>
<protein>
    <recommendedName>
        <fullName evidence="4">Lipoprotein</fullName>
    </recommendedName>
</protein>
<feature type="compositionally biased region" description="Low complexity" evidence="1">
    <location>
        <begin position="45"/>
        <end position="59"/>
    </location>
</feature>
<evidence type="ECO:0000313" key="3">
    <source>
        <dbReference type="Proteomes" id="UP000037594"/>
    </source>
</evidence>
<accession>A0A0J8U822</accession>
<feature type="region of interest" description="Disordered" evidence="1">
    <location>
        <begin position="15"/>
        <end position="83"/>
    </location>
</feature>
<dbReference type="EMBL" id="LFOD01000012">
    <property type="protein sequence ID" value="KMV17653.1"/>
    <property type="molecule type" value="Genomic_DNA"/>
</dbReference>
<gene>
    <name evidence="2" type="ORF">ACT17_15380</name>
</gene>
<name>A0A0J8U822_9MYCO</name>
<reference evidence="2 3" key="1">
    <citation type="submission" date="2015-06" db="EMBL/GenBank/DDBJ databases">
        <title>Genome sequence of Mycobacterium conceptionense strain MLE.</title>
        <authorList>
            <person name="Greninger A.L."/>
            <person name="Cunningham G."/>
            <person name="Chiu C.Y."/>
            <person name="Miller S."/>
        </authorList>
    </citation>
    <scope>NUCLEOTIDE SEQUENCE [LARGE SCALE GENOMIC DNA]</scope>
    <source>
        <strain evidence="2 3">MLE</strain>
    </source>
</reference>
<dbReference type="AlphaFoldDB" id="A0A0J8U822"/>
<proteinExistence type="predicted"/>
<organism evidence="2 3">
    <name type="scientific">Mycolicibacterium conceptionense</name>
    <dbReference type="NCBI Taxonomy" id="451644"/>
    <lineage>
        <taxon>Bacteria</taxon>
        <taxon>Bacillati</taxon>
        <taxon>Actinomycetota</taxon>
        <taxon>Actinomycetes</taxon>
        <taxon>Mycobacteriales</taxon>
        <taxon>Mycobacteriaceae</taxon>
        <taxon>Mycolicibacterium</taxon>
    </lineage>
</organism>
<feature type="compositionally biased region" description="Polar residues" evidence="1">
    <location>
        <begin position="15"/>
        <end position="31"/>
    </location>
</feature>
<evidence type="ECO:0008006" key="4">
    <source>
        <dbReference type="Google" id="ProtNLM"/>
    </source>
</evidence>
<comment type="caution">
    <text evidence="2">The sequence shown here is derived from an EMBL/GenBank/DDBJ whole genome shotgun (WGS) entry which is preliminary data.</text>
</comment>
<evidence type="ECO:0000313" key="2">
    <source>
        <dbReference type="EMBL" id="KMV17653.1"/>
    </source>
</evidence>
<sequence length="83" mass="8129">MVAAAAVVMGCAACQGQSSGSAQPRPTSDYSVPTVPAFTTPGQAPPAASAGSASRSMPSDAESYSSSTYRQGIDGPTLCNGPC</sequence>
<dbReference type="Proteomes" id="UP000037594">
    <property type="component" value="Unassembled WGS sequence"/>
</dbReference>
<evidence type="ECO:0000256" key="1">
    <source>
        <dbReference type="SAM" id="MobiDB-lite"/>
    </source>
</evidence>